<comment type="caution">
    <text evidence="3">The sequence shown here is derived from an EMBL/GenBank/DDBJ whole genome shotgun (WGS) entry which is preliminary data.</text>
</comment>
<dbReference type="InterPro" id="IPR029058">
    <property type="entry name" value="AB_hydrolase_fold"/>
</dbReference>
<evidence type="ECO:0000313" key="4">
    <source>
        <dbReference type="Proteomes" id="UP001156441"/>
    </source>
</evidence>
<feature type="domain" description="Dienelactone hydrolase" evidence="2">
    <location>
        <begin position="117"/>
        <end position="226"/>
    </location>
</feature>
<dbReference type="SUPFAM" id="SSF53474">
    <property type="entry name" value="alpha/beta-Hydrolases"/>
    <property type="match status" value="1"/>
</dbReference>
<dbReference type="PANTHER" id="PTHR22946">
    <property type="entry name" value="DIENELACTONE HYDROLASE DOMAIN-CONTAINING PROTEIN-RELATED"/>
    <property type="match status" value="1"/>
</dbReference>
<sequence length="249" mass="25661">MPGHRALLTGVRSLAYPPSGAGIRPPPRGKEDAVFVDEDVRIPLDTGPLDAHLALPGRNSGVVVFAHGSGSGRHSPRNRSVAGALHDGGLGTVLLDLLTAEDERRGDFRFDIPLLAGRLAATVDWLADQPATRNNPLGLFGASTGAAAALVAAAERPAAVHAVVSRGGRPDLAGDALTRVQAPTLLVVGGLDEQVLELNEAAMSRLGASKHLEIVPGATHLFEEPGALDRVAGLATDWFGRHLAPGGAT</sequence>
<evidence type="ECO:0000259" key="2">
    <source>
        <dbReference type="Pfam" id="PF01738"/>
    </source>
</evidence>
<dbReference type="Gene3D" id="3.40.50.1820">
    <property type="entry name" value="alpha/beta hydrolase"/>
    <property type="match status" value="1"/>
</dbReference>
<protein>
    <submittedName>
        <fullName evidence="3">Dienelactone hydrolase family protein</fullName>
    </submittedName>
</protein>
<gene>
    <name evidence="3" type="ORF">JT362_02240</name>
</gene>
<organism evidence="3 4">
    <name type="scientific">Actinophytocola gossypii</name>
    <dbReference type="NCBI Taxonomy" id="2812003"/>
    <lineage>
        <taxon>Bacteria</taxon>
        <taxon>Bacillati</taxon>
        <taxon>Actinomycetota</taxon>
        <taxon>Actinomycetes</taxon>
        <taxon>Pseudonocardiales</taxon>
        <taxon>Pseudonocardiaceae</taxon>
    </lineage>
</organism>
<dbReference type="InterPro" id="IPR050261">
    <property type="entry name" value="FrsA_esterase"/>
</dbReference>
<reference evidence="3 4" key="1">
    <citation type="submission" date="2021-02" db="EMBL/GenBank/DDBJ databases">
        <title>Actinophytocola xerophila sp. nov., isolated from soil of cotton cropping field.</title>
        <authorList>
            <person name="Huang R."/>
            <person name="Chen X."/>
            <person name="Ge X."/>
            <person name="Liu W."/>
        </authorList>
    </citation>
    <scope>NUCLEOTIDE SEQUENCE [LARGE SCALE GENOMIC DNA]</scope>
    <source>
        <strain evidence="3 4">S1-96</strain>
    </source>
</reference>
<name>A0ABT2J259_9PSEU</name>
<keyword evidence="4" id="KW-1185">Reference proteome</keyword>
<evidence type="ECO:0000313" key="3">
    <source>
        <dbReference type="EMBL" id="MCT2581939.1"/>
    </source>
</evidence>
<accession>A0ABT2J259</accession>
<dbReference type="GO" id="GO:0016787">
    <property type="term" value="F:hydrolase activity"/>
    <property type="evidence" value="ECO:0007669"/>
    <property type="project" value="UniProtKB-KW"/>
</dbReference>
<dbReference type="InterPro" id="IPR002925">
    <property type="entry name" value="Dienelactn_hydro"/>
</dbReference>
<comment type="similarity">
    <text evidence="1">Belongs to the AB hydrolase superfamily.</text>
</comment>
<dbReference type="Proteomes" id="UP001156441">
    <property type="component" value="Unassembled WGS sequence"/>
</dbReference>
<keyword evidence="3" id="KW-0378">Hydrolase</keyword>
<evidence type="ECO:0000256" key="1">
    <source>
        <dbReference type="ARBA" id="ARBA00008645"/>
    </source>
</evidence>
<proteinExistence type="inferred from homology"/>
<dbReference type="Pfam" id="PF01738">
    <property type="entry name" value="DLH"/>
    <property type="match status" value="1"/>
</dbReference>
<dbReference type="EMBL" id="JAFFZE010000004">
    <property type="protein sequence ID" value="MCT2581939.1"/>
    <property type="molecule type" value="Genomic_DNA"/>
</dbReference>